<protein>
    <submittedName>
        <fullName evidence="1">Nucleotidyltransferase</fullName>
    </submittedName>
</protein>
<sequence length="255" mass="29450">MQLPVIDPTQPFQSEFQPVINDLITFLKGGLGSNLHSVYIYGSVARKQAVVGRSNLDVVVVTHRSFPEQRTTLLNTIKWRFQKSFPQVTQVAIKTTLVSEVVDFDNIFTWGFMLKHLAVCVHGEDLSDCYGDFETSWEIAKHWNMDMENWLAVYRNKIARATTPEQQVAAQVIIAKKLLRASYSLVMYRDKYWFDDPVECGQQFLKYHPDREVEIQRLGILLSGREIPKRSVIGILDGFGDWLVKQYQKTEFRIG</sequence>
<dbReference type="GeneID" id="300178116"/>
<dbReference type="AlphaFoldDB" id="A0A109DAV6"/>
<organism evidence="1 2">
    <name type="scientific">Vibrio toranzoniae</name>
    <dbReference type="NCBI Taxonomy" id="1194427"/>
    <lineage>
        <taxon>Bacteria</taxon>
        <taxon>Pseudomonadati</taxon>
        <taxon>Pseudomonadota</taxon>
        <taxon>Gammaproteobacteria</taxon>
        <taxon>Vibrionales</taxon>
        <taxon>Vibrionaceae</taxon>
        <taxon>Vibrio</taxon>
    </lineage>
</organism>
<dbReference type="Gene3D" id="3.30.460.10">
    <property type="entry name" value="Beta Polymerase, domain 2"/>
    <property type="match status" value="1"/>
</dbReference>
<accession>A0A109DAV6</accession>
<dbReference type="OrthoDB" id="3422944at2"/>
<keyword evidence="2" id="KW-1185">Reference proteome</keyword>
<keyword evidence="1" id="KW-0808">Transferase</keyword>
<dbReference type="SUPFAM" id="SSF81301">
    <property type="entry name" value="Nucleotidyltransferase"/>
    <property type="match status" value="1"/>
</dbReference>
<dbReference type="Proteomes" id="UP000057389">
    <property type="component" value="Unassembled WGS sequence"/>
</dbReference>
<evidence type="ECO:0000313" key="2">
    <source>
        <dbReference type="Proteomes" id="UP000057389"/>
    </source>
</evidence>
<dbReference type="EMBL" id="LMXU01000008">
    <property type="protein sequence ID" value="KWU01972.1"/>
    <property type="molecule type" value="Genomic_DNA"/>
</dbReference>
<gene>
    <name evidence="1" type="ORF">APQ14_03980</name>
</gene>
<evidence type="ECO:0000313" key="1">
    <source>
        <dbReference type="EMBL" id="KWU01972.1"/>
    </source>
</evidence>
<dbReference type="InterPro" id="IPR043519">
    <property type="entry name" value="NT_sf"/>
</dbReference>
<proteinExistence type="predicted"/>
<dbReference type="GO" id="GO:0016740">
    <property type="term" value="F:transferase activity"/>
    <property type="evidence" value="ECO:0007669"/>
    <property type="project" value="UniProtKB-KW"/>
</dbReference>
<reference evidence="1 2" key="1">
    <citation type="submission" date="2015-11" db="EMBL/GenBank/DDBJ databases">
        <title>Draft WGS of Vibrio toranzoniae.</title>
        <authorList>
            <person name="Lasa A."/>
            <person name="Romalde J.L."/>
        </authorList>
    </citation>
    <scope>NUCLEOTIDE SEQUENCE [LARGE SCALE GENOMIC DNA]</scope>
    <source>
        <strain evidence="1 2">Vb 10.8</strain>
    </source>
</reference>
<comment type="caution">
    <text evidence="1">The sequence shown here is derived from an EMBL/GenBank/DDBJ whole genome shotgun (WGS) entry which is preliminary data.</text>
</comment>
<dbReference type="RefSeq" id="WP_060467463.1">
    <property type="nucleotide sequence ID" value="NZ_AP025514.1"/>
</dbReference>
<name>A0A109DAV6_9VIBR</name>